<proteinExistence type="predicted"/>
<sequence>MAGGGFGLRSVEASAPVAVERAGLPGLGGRVMAEPKRRKLTSDEMSMIFDSLSDRQQRNVMAYFCGWDHEGFQNALRNMGKGD</sequence>
<evidence type="ECO:0000313" key="1">
    <source>
        <dbReference type="EMBL" id="GAA3559732.1"/>
    </source>
</evidence>
<comment type="caution">
    <text evidence="1">The sequence shown here is derived from an EMBL/GenBank/DDBJ whole genome shotgun (WGS) entry which is preliminary data.</text>
</comment>
<protein>
    <submittedName>
        <fullName evidence="1">Uncharacterized protein</fullName>
    </submittedName>
</protein>
<dbReference type="Proteomes" id="UP001500630">
    <property type="component" value="Unassembled WGS sequence"/>
</dbReference>
<dbReference type="EMBL" id="BAABDQ010000009">
    <property type="protein sequence ID" value="GAA3559732.1"/>
    <property type="molecule type" value="Genomic_DNA"/>
</dbReference>
<gene>
    <name evidence="1" type="ORF">GCM10022419_045420</name>
</gene>
<keyword evidence="2" id="KW-1185">Reference proteome</keyword>
<reference evidence="2" key="1">
    <citation type="journal article" date="2019" name="Int. J. Syst. Evol. Microbiol.">
        <title>The Global Catalogue of Microorganisms (GCM) 10K type strain sequencing project: providing services to taxonomists for standard genome sequencing and annotation.</title>
        <authorList>
            <consortium name="The Broad Institute Genomics Platform"/>
            <consortium name="The Broad Institute Genome Sequencing Center for Infectious Disease"/>
            <person name="Wu L."/>
            <person name="Ma J."/>
        </authorList>
    </citation>
    <scope>NUCLEOTIDE SEQUENCE [LARGE SCALE GENOMIC DNA]</scope>
    <source>
        <strain evidence="2">JCM 17326</strain>
    </source>
</reference>
<organism evidence="1 2">
    <name type="scientific">Nonomuraea rosea</name>
    <dbReference type="NCBI Taxonomy" id="638574"/>
    <lineage>
        <taxon>Bacteria</taxon>
        <taxon>Bacillati</taxon>
        <taxon>Actinomycetota</taxon>
        <taxon>Actinomycetes</taxon>
        <taxon>Streptosporangiales</taxon>
        <taxon>Streptosporangiaceae</taxon>
        <taxon>Nonomuraea</taxon>
    </lineage>
</organism>
<evidence type="ECO:0000313" key="2">
    <source>
        <dbReference type="Proteomes" id="UP001500630"/>
    </source>
</evidence>
<accession>A0ABP6X2F9</accession>
<name>A0ABP6X2F9_9ACTN</name>